<evidence type="ECO:0000256" key="1">
    <source>
        <dbReference type="ARBA" id="ARBA00004123"/>
    </source>
</evidence>
<organism evidence="4 5">
    <name type="scientific">Ricinus communis</name>
    <name type="common">Castor bean</name>
    <dbReference type="NCBI Taxonomy" id="3988"/>
    <lineage>
        <taxon>Eukaryota</taxon>
        <taxon>Viridiplantae</taxon>
        <taxon>Streptophyta</taxon>
        <taxon>Embryophyta</taxon>
        <taxon>Tracheophyta</taxon>
        <taxon>Spermatophyta</taxon>
        <taxon>Magnoliopsida</taxon>
        <taxon>eudicotyledons</taxon>
        <taxon>Gunneridae</taxon>
        <taxon>Pentapetalae</taxon>
        <taxon>rosids</taxon>
        <taxon>fabids</taxon>
        <taxon>Malpighiales</taxon>
        <taxon>Euphorbiaceae</taxon>
        <taxon>Acalyphoideae</taxon>
        <taxon>Acalypheae</taxon>
        <taxon>Ricinus</taxon>
    </lineage>
</organism>
<feature type="region of interest" description="Disordered" evidence="3">
    <location>
        <begin position="189"/>
        <end position="213"/>
    </location>
</feature>
<dbReference type="KEGG" id="rcu:8285365"/>
<dbReference type="Gene3D" id="1.10.340.30">
    <property type="entry name" value="Hypothetical protein, domain 2"/>
    <property type="match status" value="1"/>
</dbReference>
<gene>
    <name evidence="4" type="ORF">RCOM_1564050</name>
</gene>
<dbReference type="Proteomes" id="UP000008311">
    <property type="component" value="Unassembled WGS sequence"/>
</dbReference>
<feature type="compositionally biased region" description="Basic residues" evidence="3">
    <location>
        <begin position="88"/>
        <end position="100"/>
    </location>
</feature>
<dbReference type="SUPFAM" id="SSF48150">
    <property type="entry name" value="DNA-glycosylase"/>
    <property type="match status" value="1"/>
</dbReference>
<dbReference type="PANTHER" id="PTHR15074">
    <property type="entry name" value="METHYL-CPG-BINDING PROTEIN"/>
    <property type="match status" value="1"/>
</dbReference>
<proteinExistence type="predicted"/>
<accession>B9RKX6</accession>
<dbReference type="OrthoDB" id="10265068at2759"/>
<feature type="region of interest" description="Disordered" evidence="3">
    <location>
        <begin position="75"/>
        <end position="101"/>
    </location>
</feature>
<dbReference type="InParanoid" id="B9RKX6"/>
<comment type="subcellular location">
    <subcellularLocation>
        <location evidence="1">Nucleus</location>
    </subcellularLocation>
</comment>
<name>B9RKX6_RICCO</name>
<reference evidence="5" key="1">
    <citation type="journal article" date="2010" name="Nat. Biotechnol.">
        <title>Draft genome sequence of the oilseed species Ricinus communis.</title>
        <authorList>
            <person name="Chan A.P."/>
            <person name="Crabtree J."/>
            <person name="Zhao Q."/>
            <person name="Lorenzi H."/>
            <person name="Orvis J."/>
            <person name="Puiu D."/>
            <person name="Melake-Berhan A."/>
            <person name="Jones K.M."/>
            <person name="Redman J."/>
            <person name="Chen G."/>
            <person name="Cahoon E.B."/>
            <person name="Gedil M."/>
            <person name="Stanke M."/>
            <person name="Haas B.J."/>
            <person name="Wortman J.R."/>
            <person name="Fraser-Liggett C.M."/>
            <person name="Ravel J."/>
            <person name="Rabinowicz P.D."/>
        </authorList>
    </citation>
    <scope>NUCLEOTIDE SEQUENCE [LARGE SCALE GENOMIC DNA]</scope>
    <source>
        <strain evidence="5">cv. Hale</strain>
    </source>
</reference>
<feature type="region of interest" description="Disordered" evidence="3">
    <location>
        <begin position="1"/>
        <end position="23"/>
    </location>
</feature>
<keyword evidence="2" id="KW-0539">Nucleus</keyword>
<dbReference type="FunFam" id="1.10.340.30:FF:000007">
    <property type="entry name" value="Methyl-CpG-binding domain protein 4"/>
    <property type="match status" value="1"/>
</dbReference>
<feature type="compositionally biased region" description="Basic residues" evidence="3">
    <location>
        <begin position="432"/>
        <end position="445"/>
    </location>
</feature>
<dbReference type="AlphaFoldDB" id="B9RKX6"/>
<feature type="region of interest" description="Disordered" evidence="3">
    <location>
        <begin position="414"/>
        <end position="473"/>
    </location>
</feature>
<evidence type="ECO:0008006" key="6">
    <source>
        <dbReference type="Google" id="ProtNLM"/>
    </source>
</evidence>
<keyword evidence="5" id="KW-1185">Reference proteome</keyword>
<dbReference type="GO" id="GO:0003677">
    <property type="term" value="F:DNA binding"/>
    <property type="evidence" value="ECO:0000318"/>
    <property type="project" value="GO_Central"/>
</dbReference>
<dbReference type="eggNOG" id="ENOG502RY32">
    <property type="taxonomic scope" value="Eukaryota"/>
</dbReference>
<sequence>MKRILDSDATKRKKKKKRKRVVSPYFERVESTISKVDSNLAFNSHDYERKTKKKKKKRVVSPYFERVESTISKVDNNLSFDSHDHESKQKKKKKRKKKKGVVSPYFERAECMISKDEPVDNNLTFDSYDPVEEKKNKRVSPFLAQAESRISKDENVDNNLTLHGHAREKKKKKKSGTFTLNLEEEQGGANVVSRGDGKEKANKRKRKKNDGAIYPNKTRDTVSSDAQMRDIVKLTEINVASDGNMATDDCKTSAKNLLNEQMVAPNAGMSFEDVLSKYAYKSDGRLNFRDKKILGAPHYPMVVKNIEKYEESENKISKEAEGTLKITENEAAPLPAIPYGNSGSQISEVGNVTPTRNIENEKPNSRVHIQVRKVSPNFNLSIGQQECMKIKPLKPCERVGLTVRNVSPYFQKVPKQEEEEAADSNMIDNKHGQKKLPEKKKRPARKSITLSAAEKRSEAYRRKTPDNTWKPPRSDFGLLQEDHASDPWRVLVICMLLNCTTGKQVRGVISDFFTLCPDAKAATEAKTEEIEKIIVPLGLQKKRAVMIQRLSQEYLADDWTHVTQLHGVGKYAADAYAIFCTGKWDQVRPKDHMLNYYWDFLHKINIAS</sequence>
<protein>
    <recommendedName>
        <fullName evidence="6">DNA glycosylase</fullName>
    </recommendedName>
</protein>
<evidence type="ECO:0000256" key="3">
    <source>
        <dbReference type="SAM" id="MobiDB-lite"/>
    </source>
</evidence>
<evidence type="ECO:0000313" key="4">
    <source>
        <dbReference type="EMBL" id="EEF47991.1"/>
    </source>
</evidence>
<evidence type="ECO:0000256" key="2">
    <source>
        <dbReference type="ARBA" id="ARBA00023242"/>
    </source>
</evidence>
<dbReference type="InterPro" id="IPR011257">
    <property type="entry name" value="DNA_glycosylase"/>
</dbReference>
<feature type="compositionally biased region" description="Basic and acidic residues" evidence="3">
    <location>
        <begin position="453"/>
        <end position="465"/>
    </location>
</feature>
<dbReference type="PANTHER" id="PTHR15074:SF0">
    <property type="entry name" value="METHYL-CPG-BINDING DOMAIN PROTEIN 4-LIKE PROTEIN"/>
    <property type="match status" value="1"/>
</dbReference>
<dbReference type="GO" id="GO:0003824">
    <property type="term" value="F:catalytic activity"/>
    <property type="evidence" value="ECO:0007669"/>
    <property type="project" value="InterPro"/>
</dbReference>
<dbReference type="GO" id="GO:0006281">
    <property type="term" value="P:DNA repair"/>
    <property type="evidence" value="ECO:0007669"/>
    <property type="project" value="InterPro"/>
</dbReference>
<feature type="compositionally biased region" description="Basic residues" evidence="3">
    <location>
        <begin position="11"/>
        <end position="21"/>
    </location>
</feature>
<dbReference type="GO" id="GO:0005634">
    <property type="term" value="C:nucleus"/>
    <property type="evidence" value="ECO:0000318"/>
    <property type="project" value="GO_Central"/>
</dbReference>
<dbReference type="InterPro" id="IPR045138">
    <property type="entry name" value="MeCP2/MBD4"/>
</dbReference>
<feature type="compositionally biased region" description="Basic and acidic residues" evidence="3">
    <location>
        <begin position="1"/>
        <end position="10"/>
    </location>
</feature>
<dbReference type="EMBL" id="EQ973785">
    <property type="protein sequence ID" value="EEF47991.1"/>
    <property type="molecule type" value="Genomic_DNA"/>
</dbReference>
<evidence type="ECO:0000313" key="5">
    <source>
        <dbReference type="Proteomes" id="UP000008311"/>
    </source>
</evidence>
<dbReference type="STRING" id="3988.B9RKX6"/>